<protein>
    <submittedName>
        <fullName evidence="2">Uncharacterized protein</fullName>
    </submittedName>
</protein>
<name>A0A836I105_9TRYP</name>
<dbReference type="EMBL" id="JAFJZO010000025">
    <property type="protein sequence ID" value="KAG5502904.1"/>
    <property type="molecule type" value="Genomic_DNA"/>
</dbReference>
<evidence type="ECO:0000256" key="1">
    <source>
        <dbReference type="SAM" id="MobiDB-lite"/>
    </source>
</evidence>
<reference evidence="2 3" key="1">
    <citation type="submission" date="2021-02" db="EMBL/GenBank/DDBJ databases">
        <title>Porcisia hertigi Genome sequencing and assembly.</title>
        <authorList>
            <person name="Almutairi H."/>
            <person name="Gatherer D."/>
        </authorList>
    </citation>
    <scope>NUCLEOTIDE SEQUENCE [LARGE SCALE GENOMIC DNA]</scope>
    <source>
        <strain evidence="2 3">C119</strain>
    </source>
</reference>
<dbReference type="KEGG" id="phet:94290732"/>
<keyword evidence="3" id="KW-1185">Reference proteome</keyword>
<dbReference type="GeneID" id="94290732"/>
<feature type="compositionally biased region" description="Low complexity" evidence="1">
    <location>
        <begin position="96"/>
        <end position="113"/>
    </location>
</feature>
<proteinExistence type="predicted"/>
<dbReference type="PANTHER" id="PTHR14021">
    <property type="entry name" value="IRON-SULFUR CLUSTER CO-CHAPERONE PROTEIN HSCB"/>
    <property type="match status" value="1"/>
</dbReference>
<evidence type="ECO:0000313" key="2">
    <source>
        <dbReference type="EMBL" id="KAG5502904.1"/>
    </source>
</evidence>
<evidence type="ECO:0000313" key="3">
    <source>
        <dbReference type="Proteomes" id="UP000674318"/>
    </source>
</evidence>
<dbReference type="PANTHER" id="PTHR14021:SF15">
    <property type="entry name" value="IRON-SULFUR CLUSTER CO-CHAPERONE PROTEIN HSCB"/>
    <property type="match status" value="1"/>
</dbReference>
<feature type="region of interest" description="Disordered" evidence="1">
    <location>
        <begin position="96"/>
        <end position="136"/>
    </location>
</feature>
<dbReference type="Proteomes" id="UP000674318">
    <property type="component" value="Unassembled WGS sequence"/>
</dbReference>
<dbReference type="RefSeq" id="XP_067756676.1">
    <property type="nucleotide sequence ID" value="XM_067900655.1"/>
</dbReference>
<dbReference type="AlphaFoldDB" id="A0A836I105"/>
<dbReference type="GO" id="GO:0051087">
    <property type="term" value="F:protein-folding chaperone binding"/>
    <property type="evidence" value="ECO:0007669"/>
    <property type="project" value="InterPro"/>
</dbReference>
<dbReference type="GO" id="GO:0005739">
    <property type="term" value="C:mitochondrion"/>
    <property type="evidence" value="ECO:0007669"/>
    <property type="project" value="TreeGrafter"/>
</dbReference>
<dbReference type="InterPro" id="IPR036869">
    <property type="entry name" value="J_dom_sf"/>
</dbReference>
<organism evidence="2 3">
    <name type="scientific">Porcisia hertigi</name>
    <dbReference type="NCBI Taxonomy" id="2761500"/>
    <lineage>
        <taxon>Eukaryota</taxon>
        <taxon>Discoba</taxon>
        <taxon>Euglenozoa</taxon>
        <taxon>Kinetoplastea</taxon>
        <taxon>Metakinetoplastina</taxon>
        <taxon>Trypanosomatida</taxon>
        <taxon>Trypanosomatidae</taxon>
        <taxon>Leishmaniinae</taxon>
        <taxon>Porcisia</taxon>
    </lineage>
</organism>
<dbReference type="SUPFAM" id="SSF46565">
    <property type="entry name" value="Chaperone J-domain"/>
    <property type="match status" value="1"/>
</dbReference>
<dbReference type="GO" id="GO:0044571">
    <property type="term" value="P:[2Fe-2S] cluster assembly"/>
    <property type="evidence" value="ECO:0007669"/>
    <property type="project" value="InterPro"/>
</dbReference>
<accession>A0A836I105</accession>
<gene>
    <name evidence="2" type="ORF">JKF63_04675</name>
</gene>
<dbReference type="Gene3D" id="1.10.287.110">
    <property type="entry name" value="DnaJ domain"/>
    <property type="match status" value="1"/>
</dbReference>
<sequence>MFAPWTLFGQRRIAKGLIVRPRVSAEYRAYPPFWTAQQQQCRYSSCVSDATAAPSPDAGKGNCFDFFQLTKHPDIDVAVLQKTYHNLQRLVHPDQQQVQANEQLQRQQQADAANGPPTTSASPSKPGCSPDTPVSNADVSTYANAAYETLRTPYARCRYLSRLVKAEEVKGGPLSAAEEEELLLVEDDRRTMKAREVRPDAPMSEDFLMEMLSINELIFGNDPSDENVRQQWTVLRFDLEDRAVGYYQDAVKSWNEGNMSGFHHVVQEWTYIANALEKLKERMI</sequence>
<dbReference type="InterPro" id="IPR004640">
    <property type="entry name" value="HscB"/>
</dbReference>
<comment type="caution">
    <text evidence="2">The sequence shown here is derived from an EMBL/GenBank/DDBJ whole genome shotgun (WGS) entry which is preliminary data.</text>
</comment>
<dbReference type="GO" id="GO:0001671">
    <property type="term" value="F:ATPase activator activity"/>
    <property type="evidence" value="ECO:0007669"/>
    <property type="project" value="InterPro"/>
</dbReference>
<dbReference type="OrthoDB" id="277802at2759"/>